<keyword evidence="5" id="KW-0547">Nucleotide-binding</keyword>
<dbReference type="Proteomes" id="UP000267400">
    <property type="component" value="Unassembled WGS sequence"/>
</dbReference>
<sequence length="610" mass="67040">MLGSLRILYSLLTREQRNKLLRLQILIVIMSIAQILSVLSIGPFMAIVGDIERLKGQGVLADIYHASGISNPLDFLFWLGVVVLAILVSAALISIYTTWRMCMYGAKIGVDISSRLFDYYMRQPWLFHVQGSSSTLTKHISQECQRVSLGIIKPVIDVNAKLLMSSMMALTLVIYNPGVALFGLLIFSSSYFLLYVTVRRKLTNNGRSISRIQTLRYKTMSDGFGGIKDALVLGRGHSFIERFRQTSDDFARVNGITQLLTQLPRYAMELIAFGSIIFLVLYLLSVHEGDLGKMLPIMSVYALAGFKILPAFQQIYQGVSSIRSNIAAFEVIHDDLMASRESSGNDQQQPEETHVPCHDDVACHRLTLNIGIRLSNIVFHYPGKDEPALNGLSLDIPANKVIGLVGASGSGKSTAVDILLGLIYPDNGQVLVDGVPLPEVDKRAWRYTIGYVSQSIFLSDASIAENIAFGIAPEAIDESRVKKAAGLAYLDELIASLPQGLATPVGERGIQLSGGQRQRIGIARALYFDASILVLDEATSALDGITEKQVMNAIHAFSGSKTIVLIAHRLATVSQCDCIYLLSDGRVIDQGRYDELAERNDTFKRMAKLV</sequence>
<dbReference type="Pfam" id="PF00005">
    <property type="entry name" value="ABC_tran"/>
    <property type="match status" value="1"/>
</dbReference>
<name>A0A431V6C8_9GAMM</name>
<dbReference type="SMART" id="SM00382">
    <property type="entry name" value="AAA"/>
    <property type="match status" value="1"/>
</dbReference>
<keyword evidence="6 12" id="KW-0067">ATP-binding</keyword>
<dbReference type="Gene3D" id="3.40.50.300">
    <property type="entry name" value="P-loop containing nucleotide triphosphate hydrolases"/>
    <property type="match status" value="1"/>
</dbReference>
<evidence type="ECO:0000256" key="2">
    <source>
        <dbReference type="ARBA" id="ARBA00022448"/>
    </source>
</evidence>
<evidence type="ECO:0000256" key="1">
    <source>
        <dbReference type="ARBA" id="ARBA00004651"/>
    </source>
</evidence>
<dbReference type="GO" id="GO:0016887">
    <property type="term" value="F:ATP hydrolysis activity"/>
    <property type="evidence" value="ECO:0007669"/>
    <property type="project" value="InterPro"/>
</dbReference>
<evidence type="ECO:0000256" key="5">
    <source>
        <dbReference type="ARBA" id="ARBA00022741"/>
    </source>
</evidence>
<dbReference type="PROSITE" id="PS50929">
    <property type="entry name" value="ABC_TM1F"/>
    <property type="match status" value="1"/>
</dbReference>
<dbReference type="SUPFAM" id="SSF52540">
    <property type="entry name" value="P-loop containing nucleoside triphosphate hydrolases"/>
    <property type="match status" value="1"/>
</dbReference>
<dbReference type="OrthoDB" id="9806127at2"/>
<dbReference type="GO" id="GO:0005524">
    <property type="term" value="F:ATP binding"/>
    <property type="evidence" value="ECO:0007669"/>
    <property type="project" value="UniProtKB-KW"/>
</dbReference>
<evidence type="ECO:0000256" key="3">
    <source>
        <dbReference type="ARBA" id="ARBA00022475"/>
    </source>
</evidence>
<dbReference type="InterPro" id="IPR036640">
    <property type="entry name" value="ABC1_TM_sf"/>
</dbReference>
<dbReference type="Pfam" id="PF00664">
    <property type="entry name" value="ABC_membrane"/>
    <property type="match status" value="1"/>
</dbReference>
<dbReference type="SUPFAM" id="SSF90123">
    <property type="entry name" value="ABC transporter transmembrane region"/>
    <property type="match status" value="1"/>
</dbReference>
<dbReference type="InterPro" id="IPR011527">
    <property type="entry name" value="ABC1_TM_dom"/>
</dbReference>
<feature type="transmembrane region" description="Helical" evidence="9">
    <location>
        <begin position="297"/>
        <end position="316"/>
    </location>
</feature>
<dbReference type="PROSITE" id="PS50893">
    <property type="entry name" value="ABC_TRANSPORTER_2"/>
    <property type="match status" value="1"/>
</dbReference>
<keyword evidence="3" id="KW-1003">Cell membrane</keyword>
<evidence type="ECO:0000313" key="13">
    <source>
        <dbReference type="Proteomes" id="UP000267400"/>
    </source>
</evidence>
<feature type="transmembrane region" description="Helical" evidence="9">
    <location>
        <begin position="21"/>
        <end position="48"/>
    </location>
</feature>
<dbReference type="InterPro" id="IPR039421">
    <property type="entry name" value="Type_1_exporter"/>
</dbReference>
<comment type="subcellular location">
    <subcellularLocation>
        <location evidence="1">Cell membrane</location>
        <topology evidence="1">Multi-pass membrane protein</topology>
    </subcellularLocation>
</comment>
<feature type="transmembrane region" description="Helical" evidence="9">
    <location>
        <begin position="75"/>
        <end position="99"/>
    </location>
</feature>
<keyword evidence="8 9" id="KW-0472">Membrane</keyword>
<dbReference type="InterPro" id="IPR003439">
    <property type="entry name" value="ABC_transporter-like_ATP-bd"/>
</dbReference>
<dbReference type="AlphaFoldDB" id="A0A431V6C8"/>
<comment type="caution">
    <text evidence="12">The sequence shown here is derived from an EMBL/GenBank/DDBJ whole genome shotgun (WGS) entry which is preliminary data.</text>
</comment>
<dbReference type="InterPro" id="IPR017871">
    <property type="entry name" value="ABC_transporter-like_CS"/>
</dbReference>
<dbReference type="Gene3D" id="1.20.1560.10">
    <property type="entry name" value="ABC transporter type 1, transmembrane domain"/>
    <property type="match status" value="1"/>
</dbReference>
<evidence type="ECO:0000256" key="4">
    <source>
        <dbReference type="ARBA" id="ARBA00022692"/>
    </source>
</evidence>
<dbReference type="EMBL" id="RXNS01000005">
    <property type="protein sequence ID" value="RTR05423.1"/>
    <property type="molecule type" value="Genomic_DNA"/>
</dbReference>
<feature type="domain" description="ABC transmembrane type-1" evidence="11">
    <location>
        <begin position="25"/>
        <end position="299"/>
    </location>
</feature>
<accession>A0A431V6C8</accession>
<proteinExistence type="predicted"/>
<evidence type="ECO:0000256" key="7">
    <source>
        <dbReference type="ARBA" id="ARBA00022989"/>
    </source>
</evidence>
<evidence type="ECO:0000256" key="8">
    <source>
        <dbReference type="ARBA" id="ARBA00023136"/>
    </source>
</evidence>
<feature type="transmembrane region" description="Helical" evidence="9">
    <location>
        <begin position="181"/>
        <end position="198"/>
    </location>
</feature>
<dbReference type="GO" id="GO:0005886">
    <property type="term" value="C:plasma membrane"/>
    <property type="evidence" value="ECO:0007669"/>
    <property type="project" value="UniProtKB-SubCell"/>
</dbReference>
<feature type="transmembrane region" description="Helical" evidence="9">
    <location>
        <begin position="266"/>
        <end position="285"/>
    </location>
</feature>
<keyword evidence="4 9" id="KW-0812">Transmembrane</keyword>
<feature type="domain" description="ABC transporter" evidence="10">
    <location>
        <begin position="372"/>
        <end position="609"/>
    </location>
</feature>
<keyword evidence="13" id="KW-1185">Reference proteome</keyword>
<dbReference type="FunFam" id="3.40.50.300:FF:000221">
    <property type="entry name" value="Multidrug ABC transporter ATP-binding protein"/>
    <property type="match status" value="1"/>
</dbReference>
<dbReference type="PANTHER" id="PTHR24221">
    <property type="entry name" value="ATP-BINDING CASSETTE SUB-FAMILY B"/>
    <property type="match status" value="1"/>
</dbReference>
<protein>
    <submittedName>
        <fullName evidence="12">ABC transporter ATP-binding protein</fullName>
    </submittedName>
</protein>
<evidence type="ECO:0000259" key="10">
    <source>
        <dbReference type="PROSITE" id="PS50893"/>
    </source>
</evidence>
<dbReference type="InterPro" id="IPR003593">
    <property type="entry name" value="AAA+_ATPase"/>
</dbReference>
<reference evidence="12 13" key="1">
    <citation type="submission" date="2018-12" db="EMBL/GenBank/DDBJ databases">
        <authorList>
            <person name="Yu L."/>
        </authorList>
    </citation>
    <scope>NUCLEOTIDE SEQUENCE [LARGE SCALE GENOMIC DNA]</scope>
    <source>
        <strain evidence="12 13">11S</strain>
    </source>
</reference>
<dbReference type="GO" id="GO:0034040">
    <property type="term" value="F:ATPase-coupled lipid transmembrane transporter activity"/>
    <property type="evidence" value="ECO:0007669"/>
    <property type="project" value="TreeGrafter"/>
</dbReference>
<dbReference type="InterPro" id="IPR027417">
    <property type="entry name" value="P-loop_NTPase"/>
</dbReference>
<evidence type="ECO:0000256" key="6">
    <source>
        <dbReference type="ARBA" id="ARBA00022840"/>
    </source>
</evidence>
<evidence type="ECO:0000256" key="9">
    <source>
        <dbReference type="SAM" id="Phobius"/>
    </source>
</evidence>
<keyword evidence="2" id="KW-0813">Transport</keyword>
<dbReference type="GO" id="GO:0140359">
    <property type="term" value="F:ABC-type transporter activity"/>
    <property type="evidence" value="ECO:0007669"/>
    <property type="project" value="InterPro"/>
</dbReference>
<evidence type="ECO:0000259" key="11">
    <source>
        <dbReference type="PROSITE" id="PS50929"/>
    </source>
</evidence>
<evidence type="ECO:0000313" key="12">
    <source>
        <dbReference type="EMBL" id="RTR05423.1"/>
    </source>
</evidence>
<gene>
    <name evidence="12" type="ORF">EKG36_07030</name>
</gene>
<keyword evidence="7 9" id="KW-1133">Transmembrane helix</keyword>
<organism evidence="12 13">
    <name type="scientific">Halomonas nitroreducens</name>
    <dbReference type="NCBI Taxonomy" id="447425"/>
    <lineage>
        <taxon>Bacteria</taxon>
        <taxon>Pseudomonadati</taxon>
        <taxon>Pseudomonadota</taxon>
        <taxon>Gammaproteobacteria</taxon>
        <taxon>Oceanospirillales</taxon>
        <taxon>Halomonadaceae</taxon>
        <taxon>Halomonas</taxon>
    </lineage>
</organism>
<dbReference type="RefSeq" id="WP_126482644.1">
    <property type="nucleotide sequence ID" value="NZ_RXNS01000005.1"/>
</dbReference>
<dbReference type="PANTHER" id="PTHR24221:SF654">
    <property type="entry name" value="ATP-BINDING CASSETTE SUB-FAMILY B MEMBER 6"/>
    <property type="match status" value="1"/>
</dbReference>
<dbReference type="PROSITE" id="PS00211">
    <property type="entry name" value="ABC_TRANSPORTER_1"/>
    <property type="match status" value="1"/>
</dbReference>